<accession>A0A150WTM6</accession>
<dbReference type="AlphaFoldDB" id="A0A150WTM6"/>
<evidence type="ECO:0000313" key="8">
    <source>
        <dbReference type="EMBL" id="KYG69814.1"/>
    </source>
</evidence>
<protein>
    <submittedName>
        <fullName evidence="8">Chromate transport protein</fullName>
    </submittedName>
</protein>
<dbReference type="Pfam" id="PF02417">
    <property type="entry name" value="Chromate_transp"/>
    <property type="match status" value="2"/>
</dbReference>
<keyword evidence="3" id="KW-1003">Cell membrane</keyword>
<feature type="transmembrane region" description="Helical" evidence="7">
    <location>
        <begin position="254"/>
        <end position="274"/>
    </location>
</feature>
<dbReference type="GO" id="GO:0015109">
    <property type="term" value="F:chromate transmembrane transporter activity"/>
    <property type="evidence" value="ECO:0007669"/>
    <property type="project" value="InterPro"/>
</dbReference>
<keyword evidence="4 7" id="KW-0812">Transmembrane</keyword>
<name>A0A150WTM6_BDEBC</name>
<dbReference type="Proteomes" id="UP000075391">
    <property type="component" value="Unassembled WGS sequence"/>
</dbReference>
<evidence type="ECO:0000256" key="2">
    <source>
        <dbReference type="ARBA" id="ARBA00005262"/>
    </source>
</evidence>
<feature type="transmembrane region" description="Helical" evidence="7">
    <location>
        <begin position="280"/>
        <end position="303"/>
    </location>
</feature>
<evidence type="ECO:0000256" key="6">
    <source>
        <dbReference type="ARBA" id="ARBA00023136"/>
    </source>
</evidence>
<reference evidence="8 9" key="1">
    <citation type="submission" date="2016-03" db="EMBL/GenBank/DDBJ databases">
        <authorList>
            <person name="Ploux O."/>
        </authorList>
    </citation>
    <scope>NUCLEOTIDE SEQUENCE [LARGE SCALE GENOMIC DNA]</scope>
    <source>
        <strain evidence="8 9">BER2</strain>
    </source>
</reference>
<feature type="transmembrane region" description="Helical" evidence="7">
    <location>
        <begin position="121"/>
        <end position="141"/>
    </location>
</feature>
<dbReference type="NCBIfam" id="TIGR00937">
    <property type="entry name" value="2A51"/>
    <property type="match status" value="1"/>
</dbReference>
<comment type="subcellular location">
    <subcellularLocation>
        <location evidence="1">Cell membrane</location>
        <topology evidence="1">Multi-pass membrane protein</topology>
    </subcellularLocation>
</comment>
<evidence type="ECO:0000256" key="1">
    <source>
        <dbReference type="ARBA" id="ARBA00004651"/>
    </source>
</evidence>
<dbReference type="InterPro" id="IPR014047">
    <property type="entry name" value="Chr_Tranpt_l_chain"/>
</dbReference>
<dbReference type="GO" id="GO:0005886">
    <property type="term" value="C:plasma membrane"/>
    <property type="evidence" value="ECO:0007669"/>
    <property type="project" value="UniProtKB-SubCell"/>
</dbReference>
<comment type="caution">
    <text evidence="8">The sequence shown here is derived from an EMBL/GenBank/DDBJ whole genome shotgun (WGS) entry which is preliminary data.</text>
</comment>
<feature type="transmembrane region" description="Helical" evidence="7">
    <location>
        <begin position="315"/>
        <end position="332"/>
    </location>
</feature>
<sequence>MKLNSSKKFSSRVVSNLIWLFLRLGATSFGGPAAHIAMMEEEFVHRRQWLTREKFLHLLGLTQLIPGPNSTEMAIHIGYTRAGWKGFFIAGLCFILPAFLLVLGLAVLYQKYASLPDFQSFLLGAKSVVISVIALALWRFLKSSFEVQNAQDFFKGSFWKEKQNILLTFIFLAALYMKSKDISEIVILLNCGLISLFISRSPSFHTRELGSLFWVFVKIGSLLFGSGYVLLSFLKTELIEKRNWITETQLLDGILVGQFTPGPVFTTATFLGYLTDGLSGSVVATVGIFLPAFVFVALTIPFYSRLESSLTVRMILNGVVVGSLGLLTFTLIALGRDVFASGFLSVLAVVAFLAMIKTKTPSSVLILLGGSLSYFFSKI</sequence>
<dbReference type="InterPro" id="IPR003370">
    <property type="entry name" value="Chromate_transpt"/>
</dbReference>
<evidence type="ECO:0000256" key="5">
    <source>
        <dbReference type="ARBA" id="ARBA00022989"/>
    </source>
</evidence>
<gene>
    <name evidence="8" type="ORF">AZI85_16340</name>
</gene>
<feature type="transmembrane region" description="Helical" evidence="7">
    <location>
        <begin position="182"/>
        <end position="199"/>
    </location>
</feature>
<comment type="similarity">
    <text evidence="2">Belongs to the chromate ion transporter (CHR) (TC 2.A.51) family.</text>
</comment>
<organism evidence="8 9">
    <name type="scientific">Bdellovibrio bacteriovorus</name>
    <dbReference type="NCBI Taxonomy" id="959"/>
    <lineage>
        <taxon>Bacteria</taxon>
        <taxon>Pseudomonadati</taxon>
        <taxon>Bdellovibrionota</taxon>
        <taxon>Bdellovibrionia</taxon>
        <taxon>Bdellovibrionales</taxon>
        <taxon>Pseudobdellovibrionaceae</taxon>
        <taxon>Bdellovibrio</taxon>
    </lineage>
</organism>
<evidence type="ECO:0000313" key="9">
    <source>
        <dbReference type="Proteomes" id="UP000075391"/>
    </source>
</evidence>
<evidence type="ECO:0000256" key="7">
    <source>
        <dbReference type="SAM" id="Phobius"/>
    </source>
</evidence>
<dbReference type="PANTHER" id="PTHR33567:SF3">
    <property type="entry name" value="CHROMATE ION TRANSPORTER (EUROFUNG)"/>
    <property type="match status" value="1"/>
</dbReference>
<feature type="transmembrane region" description="Helical" evidence="7">
    <location>
        <begin position="338"/>
        <end position="356"/>
    </location>
</feature>
<feature type="transmembrane region" description="Helical" evidence="7">
    <location>
        <begin position="87"/>
        <end position="109"/>
    </location>
</feature>
<keyword evidence="6 7" id="KW-0472">Membrane</keyword>
<dbReference type="EMBL" id="LUKF01000006">
    <property type="protein sequence ID" value="KYG69814.1"/>
    <property type="molecule type" value="Genomic_DNA"/>
</dbReference>
<keyword evidence="5 7" id="KW-1133">Transmembrane helix</keyword>
<dbReference type="PIRSF" id="PIRSF004810">
    <property type="entry name" value="ChrA"/>
    <property type="match status" value="1"/>
</dbReference>
<dbReference type="PANTHER" id="PTHR33567">
    <property type="entry name" value="CHROMATE ION TRANSPORTER (EUROFUNG)"/>
    <property type="match status" value="1"/>
</dbReference>
<proteinExistence type="inferred from homology"/>
<feature type="transmembrane region" description="Helical" evidence="7">
    <location>
        <begin position="211"/>
        <end position="234"/>
    </location>
</feature>
<evidence type="ECO:0000256" key="3">
    <source>
        <dbReference type="ARBA" id="ARBA00022475"/>
    </source>
</evidence>
<evidence type="ECO:0000256" key="4">
    <source>
        <dbReference type="ARBA" id="ARBA00022692"/>
    </source>
</evidence>